<feature type="binding site" evidence="7">
    <location>
        <position position="127"/>
    </location>
    <ligand>
        <name>substrate</name>
    </ligand>
</feature>
<reference evidence="9 10" key="1">
    <citation type="submission" date="2015-10" db="EMBL/GenBank/DDBJ databases">
        <title>Corynebacteirum lowii and Corynebacterium oculi species nova, derived from human clinical disease and and emended description of Corynebacterium mastiditis.</title>
        <authorList>
            <person name="Bernard K."/>
            <person name="Pacheco A.L."/>
            <person name="Mcdougall C."/>
            <person name="Burtx T."/>
            <person name="Weibe D."/>
            <person name="Tyler S."/>
            <person name="Olson A.B."/>
            <person name="Cnockaert M."/>
            <person name="Eguchi H."/>
            <person name="Kuwahara T."/>
            <person name="Nakayama-Imaohji H."/>
            <person name="Boudewijins M."/>
            <person name="Van Hoecke F."/>
            <person name="Bernier A.-M."/>
            <person name="Vandamme P."/>
        </authorList>
    </citation>
    <scope>NUCLEOTIDE SEQUENCE [LARGE SCALE GENOMIC DNA]</scope>
    <source>
        <strain evidence="9 10">NML 130210</strain>
    </source>
</reference>
<dbReference type="InterPro" id="IPR002645">
    <property type="entry name" value="STAS_dom"/>
</dbReference>
<dbReference type="NCBIfam" id="NF002134">
    <property type="entry name" value="PRK00971.1-4"/>
    <property type="match status" value="1"/>
</dbReference>
<dbReference type="AlphaFoldDB" id="A0A0Q0UE82"/>
<keyword evidence="10" id="KW-1185">Reference proteome</keyword>
<evidence type="ECO:0000256" key="6">
    <source>
        <dbReference type="ARBA" id="ARBA00070405"/>
    </source>
</evidence>
<dbReference type="STRING" id="1544416.Cocul_00062"/>
<feature type="binding site" evidence="7">
    <location>
        <position position="180"/>
    </location>
    <ligand>
        <name>substrate</name>
    </ligand>
</feature>
<feature type="binding site" evidence="7">
    <location>
        <position position="256"/>
    </location>
    <ligand>
        <name>substrate</name>
    </ligand>
</feature>
<dbReference type="InterPro" id="IPR015868">
    <property type="entry name" value="Glutaminase"/>
</dbReference>
<keyword evidence="7" id="KW-0007">Acetylation</keyword>
<evidence type="ECO:0000259" key="8">
    <source>
        <dbReference type="PROSITE" id="PS50801"/>
    </source>
</evidence>
<dbReference type="EC" id="3.5.1.2" evidence="3 7"/>
<sequence>MRRRNRYPGAVQEITSPIPQYLSALLDAVRDEQSGHVADYIPELASADPNPLGIAMCTVSGRIYSAGDCDVPFTLQSISKPFAYALALQERGIETVMATVGMEPSGEAFNELSLDGKSNLPMNPMINAGAIAVNQLINGEDSTVEDRVEVIRSLMSDLAGRDLGFNESLCYSELDHADRNLSIAHMLRSYGVIRDTAHDAVLSYTRQCAIETTARDLAAMVATLGNGGVQPITGKRVLDPDVCRLTMAVMSSAGMYDAAGRWMARVGIPAKSGVSGGLIGTLPGQLGIATFSPRLDQEGNSVRGTMLFEKLSQQMGLHLMNPLPVGVHAVRAIEERGEDTVIVLQGMINFSAAESIIHEISTRDFSAHRLVLDVTRVVQVDGVGKRMLGSTLLRMRRAGYDIGVYDPEKRLLGLVLSDGTRAPRLKGLKGLKERLR</sequence>
<dbReference type="GO" id="GO:0004359">
    <property type="term" value="F:glutaminase activity"/>
    <property type="evidence" value="ECO:0007669"/>
    <property type="project" value="UniProtKB-UniRule"/>
</dbReference>
<gene>
    <name evidence="7 9" type="primary">glsA</name>
    <name evidence="9" type="ORF">Cocul_00062</name>
</gene>
<dbReference type="NCBIfam" id="TIGR03814">
    <property type="entry name" value="Gln_ase"/>
    <property type="match status" value="1"/>
</dbReference>
<dbReference type="FunFam" id="3.40.710.10:FF:000005">
    <property type="entry name" value="Glutaminase"/>
    <property type="match status" value="1"/>
</dbReference>
<feature type="binding site" evidence="7">
    <location>
        <position position="204"/>
    </location>
    <ligand>
        <name>substrate</name>
    </ligand>
</feature>
<dbReference type="Proteomes" id="UP000050517">
    <property type="component" value="Unassembled WGS sequence"/>
</dbReference>
<dbReference type="HAMAP" id="MF_00313">
    <property type="entry name" value="Glutaminase"/>
    <property type="match status" value="1"/>
</dbReference>
<dbReference type="Gene3D" id="3.30.750.24">
    <property type="entry name" value="STAS domain"/>
    <property type="match status" value="2"/>
</dbReference>
<evidence type="ECO:0000256" key="5">
    <source>
        <dbReference type="ARBA" id="ARBA00049534"/>
    </source>
</evidence>
<organism evidence="9 10">
    <name type="scientific">Corynebacterium oculi</name>
    <dbReference type="NCBI Taxonomy" id="1544416"/>
    <lineage>
        <taxon>Bacteria</taxon>
        <taxon>Bacillati</taxon>
        <taxon>Actinomycetota</taxon>
        <taxon>Actinomycetes</taxon>
        <taxon>Mycobacteriales</taxon>
        <taxon>Corynebacteriaceae</taxon>
        <taxon>Corynebacterium</taxon>
    </lineage>
</organism>
<evidence type="ECO:0000256" key="1">
    <source>
        <dbReference type="ARBA" id="ARBA00011076"/>
    </source>
</evidence>
<comment type="similarity">
    <text evidence="1 7">Belongs to the glutaminase family.</text>
</comment>
<keyword evidence="4 7" id="KW-0378">Hydrolase</keyword>
<feature type="binding site" evidence="7">
    <location>
        <position position="274"/>
    </location>
    <ligand>
        <name>substrate</name>
    </ligand>
</feature>
<protein>
    <recommendedName>
        <fullName evidence="6 7">Glutaminase</fullName>
        <ecNumber evidence="3 7">3.5.1.2</ecNumber>
    </recommendedName>
</protein>
<dbReference type="InterPro" id="IPR036513">
    <property type="entry name" value="STAS_dom_sf"/>
</dbReference>
<feature type="domain" description="STAS" evidence="8">
    <location>
        <begin position="341"/>
        <end position="402"/>
    </location>
</feature>
<evidence type="ECO:0000313" key="9">
    <source>
        <dbReference type="EMBL" id="KQB84932.1"/>
    </source>
</evidence>
<evidence type="ECO:0000313" key="10">
    <source>
        <dbReference type="Proteomes" id="UP000050517"/>
    </source>
</evidence>
<evidence type="ECO:0000256" key="2">
    <source>
        <dbReference type="ARBA" id="ARBA00011881"/>
    </source>
</evidence>
<name>A0A0Q0UE82_9CORY</name>
<feature type="binding site" evidence="7">
    <location>
        <position position="77"/>
    </location>
    <ligand>
        <name>substrate</name>
    </ligand>
</feature>
<comment type="subunit">
    <text evidence="2 7">Homotetramer.</text>
</comment>
<dbReference type="InterPro" id="IPR012338">
    <property type="entry name" value="Beta-lactam/transpept-like"/>
</dbReference>
<dbReference type="Gene3D" id="3.40.710.10">
    <property type="entry name" value="DD-peptidase/beta-lactamase superfamily"/>
    <property type="match status" value="1"/>
</dbReference>
<dbReference type="PANTHER" id="PTHR12544:SF29">
    <property type="entry name" value="GLUTAMINASE"/>
    <property type="match status" value="1"/>
</dbReference>
<dbReference type="PROSITE" id="PS50801">
    <property type="entry name" value="STAS"/>
    <property type="match status" value="1"/>
</dbReference>
<evidence type="ECO:0000256" key="7">
    <source>
        <dbReference type="HAMAP-Rule" id="MF_00313"/>
    </source>
</evidence>
<dbReference type="SUPFAM" id="SSF52091">
    <property type="entry name" value="SpoIIaa-like"/>
    <property type="match status" value="1"/>
</dbReference>
<dbReference type="PANTHER" id="PTHR12544">
    <property type="entry name" value="GLUTAMINASE"/>
    <property type="match status" value="1"/>
</dbReference>
<accession>A0A0Q0UE82</accession>
<dbReference type="EMBL" id="LKST01000001">
    <property type="protein sequence ID" value="KQB84932.1"/>
    <property type="molecule type" value="Genomic_DNA"/>
</dbReference>
<dbReference type="SUPFAM" id="SSF56601">
    <property type="entry name" value="beta-lactamase/transpeptidase-like"/>
    <property type="match status" value="1"/>
</dbReference>
<proteinExistence type="inferred from homology"/>
<dbReference type="Pfam" id="PF04960">
    <property type="entry name" value="Glutaminase"/>
    <property type="match status" value="1"/>
</dbReference>
<comment type="catalytic activity">
    <reaction evidence="5 7">
        <text>L-glutamine + H2O = L-glutamate + NH4(+)</text>
        <dbReference type="Rhea" id="RHEA:15889"/>
        <dbReference type="ChEBI" id="CHEBI:15377"/>
        <dbReference type="ChEBI" id="CHEBI:28938"/>
        <dbReference type="ChEBI" id="CHEBI:29985"/>
        <dbReference type="ChEBI" id="CHEBI:58359"/>
        <dbReference type="EC" id="3.5.1.2"/>
    </reaction>
</comment>
<evidence type="ECO:0000256" key="3">
    <source>
        <dbReference type="ARBA" id="ARBA00012918"/>
    </source>
</evidence>
<comment type="caution">
    <text evidence="9">The sequence shown here is derived from an EMBL/GenBank/DDBJ whole genome shotgun (WGS) entry which is preliminary data.</text>
</comment>
<dbReference type="GO" id="GO:0006543">
    <property type="term" value="P:L-glutamine catabolic process"/>
    <property type="evidence" value="ECO:0007669"/>
    <property type="project" value="TreeGrafter"/>
</dbReference>
<dbReference type="GO" id="GO:0006537">
    <property type="term" value="P:glutamate biosynthetic process"/>
    <property type="evidence" value="ECO:0007669"/>
    <property type="project" value="TreeGrafter"/>
</dbReference>
<evidence type="ECO:0000256" key="4">
    <source>
        <dbReference type="ARBA" id="ARBA00022801"/>
    </source>
</evidence>
<dbReference type="PATRIC" id="fig|1544416.3.peg.61"/>
<feature type="binding site" evidence="7">
    <location>
        <position position="173"/>
    </location>
    <ligand>
        <name>substrate</name>
    </ligand>
</feature>